<gene>
    <name evidence="18" type="ORF">UT75_C0002G0008</name>
</gene>
<dbReference type="InterPro" id="IPR036390">
    <property type="entry name" value="WH_DNA-bd_sf"/>
</dbReference>
<evidence type="ECO:0000256" key="2">
    <source>
        <dbReference type="ARBA" id="ARBA00006474"/>
    </source>
</evidence>
<dbReference type="SMART" id="SM00382">
    <property type="entry name" value="AAA"/>
    <property type="match status" value="1"/>
</dbReference>
<dbReference type="PANTHER" id="PTHR22683">
    <property type="entry name" value="SPORULATION PROTEIN RELATED"/>
    <property type="match status" value="1"/>
</dbReference>
<dbReference type="PATRIC" id="fig|1619033.3.peg.177"/>
<evidence type="ECO:0000256" key="7">
    <source>
        <dbReference type="ARBA" id="ARBA00022829"/>
    </source>
</evidence>
<dbReference type="InterPro" id="IPR018541">
    <property type="entry name" value="Ftsk_gamma"/>
</dbReference>
<dbReference type="CDD" id="cd01127">
    <property type="entry name" value="TrwB_TraG_TraD_VirD4"/>
    <property type="match status" value="1"/>
</dbReference>
<evidence type="ECO:0000256" key="6">
    <source>
        <dbReference type="ARBA" id="ARBA00022741"/>
    </source>
</evidence>
<keyword evidence="4" id="KW-0132">Cell division</keyword>
<dbReference type="PANTHER" id="PTHR22683:SF41">
    <property type="entry name" value="DNA TRANSLOCASE FTSK"/>
    <property type="match status" value="1"/>
</dbReference>
<keyword evidence="7" id="KW-0159">Chromosome partition</keyword>
<dbReference type="Proteomes" id="UP000034072">
    <property type="component" value="Unassembled WGS sequence"/>
</dbReference>
<dbReference type="InterPro" id="IPR003593">
    <property type="entry name" value="AAA+_ATPase"/>
</dbReference>
<dbReference type="Pfam" id="PF01580">
    <property type="entry name" value="FtsK_SpoIIIE"/>
    <property type="match status" value="1"/>
</dbReference>
<dbReference type="Gene3D" id="3.30.980.40">
    <property type="match status" value="1"/>
</dbReference>
<evidence type="ECO:0000256" key="10">
    <source>
        <dbReference type="ARBA" id="ARBA00023125"/>
    </source>
</evidence>
<feature type="transmembrane region" description="Helical" evidence="16">
    <location>
        <begin position="35"/>
        <end position="58"/>
    </location>
</feature>
<evidence type="ECO:0000256" key="13">
    <source>
        <dbReference type="ARBA" id="ARBA00025923"/>
    </source>
</evidence>
<evidence type="ECO:0000256" key="3">
    <source>
        <dbReference type="ARBA" id="ARBA00022475"/>
    </source>
</evidence>
<name>A0A0G0QUD8_9BACT</name>
<dbReference type="InterPro" id="IPR050206">
    <property type="entry name" value="FtsK/SpoIIIE/SftA"/>
</dbReference>
<keyword evidence="6 14" id="KW-0547">Nucleotide-binding</keyword>
<feature type="transmembrane region" description="Helical" evidence="16">
    <location>
        <begin position="70"/>
        <end position="90"/>
    </location>
</feature>
<dbReference type="Gene3D" id="3.40.50.300">
    <property type="entry name" value="P-loop containing nucleotide triphosphate hydrolases"/>
    <property type="match status" value="1"/>
</dbReference>
<feature type="domain" description="FtsK" evidence="17">
    <location>
        <begin position="372"/>
        <end position="562"/>
    </location>
</feature>
<dbReference type="InterPro" id="IPR036388">
    <property type="entry name" value="WH-like_DNA-bd_sf"/>
</dbReference>
<dbReference type="GO" id="GO:0005524">
    <property type="term" value="F:ATP binding"/>
    <property type="evidence" value="ECO:0007669"/>
    <property type="project" value="UniProtKB-UniRule"/>
</dbReference>
<feature type="transmembrane region" description="Helical" evidence="16">
    <location>
        <begin position="148"/>
        <end position="167"/>
    </location>
</feature>
<evidence type="ECO:0000256" key="1">
    <source>
        <dbReference type="ARBA" id="ARBA00004651"/>
    </source>
</evidence>
<reference evidence="18 19" key="1">
    <citation type="journal article" date="2015" name="Nature">
        <title>rRNA introns, odd ribosomes, and small enigmatic genomes across a large radiation of phyla.</title>
        <authorList>
            <person name="Brown C.T."/>
            <person name="Hug L.A."/>
            <person name="Thomas B.C."/>
            <person name="Sharon I."/>
            <person name="Castelle C.J."/>
            <person name="Singh A."/>
            <person name="Wilkins M.J."/>
            <person name="Williams K.H."/>
            <person name="Banfield J.F."/>
        </authorList>
    </citation>
    <scope>NUCLEOTIDE SEQUENCE [LARGE SCALE GENOMIC DNA]</scope>
</reference>
<comment type="subunit">
    <text evidence="13">Homohexamer. Forms a ring that surrounds DNA.</text>
</comment>
<dbReference type="InterPro" id="IPR002543">
    <property type="entry name" value="FtsK_dom"/>
</dbReference>
<dbReference type="InterPro" id="IPR041027">
    <property type="entry name" value="FtsK_alpha"/>
</dbReference>
<dbReference type="EMBL" id="LBXZ01000002">
    <property type="protein sequence ID" value="KKR40971.1"/>
    <property type="molecule type" value="Genomic_DNA"/>
</dbReference>
<dbReference type="InterPro" id="IPR025199">
    <property type="entry name" value="FtsK_4TM"/>
</dbReference>
<comment type="similarity">
    <text evidence="2">Belongs to the FtsK/SpoIIIE/SftA family.</text>
</comment>
<protein>
    <submittedName>
        <fullName evidence="18">Translocase FtsK protein</fullName>
    </submittedName>
</protein>
<keyword evidence="11 16" id="KW-0472">Membrane</keyword>
<keyword evidence="10" id="KW-0238">DNA-binding</keyword>
<keyword evidence="12" id="KW-0131">Cell cycle</keyword>
<evidence type="ECO:0000256" key="8">
    <source>
        <dbReference type="ARBA" id="ARBA00022840"/>
    </source>
</evidence>
<dbReference type="SUPFAM" id="SSF52540">
    <property type="entry name" value="P-loop containing nucleoside triphosphate hydrolases"/>
    <property type="match status" value="1"/>
</dbReference>
<evidence type="ECO:0000256" key="5">
    <source>
        <dbReference type="ARBA" id="ARBA00022692"/>
    </source>
</evidence>
<evidence type="ECO:0000256" key="12">
    <source>
        <dbReference type="ARBA" id="ARBA00023306"/>
    </source>
</evidence>
<dbReference type="Pfam" id="PF09397">
    <property type="entry name" value="FtsK_gamma"/>
    <property type="match status" value="1"/>
</dbReference>
<dbReference type="SUPFAM" id="SSF46785">
    <property type="entry name" value="Winged helix' DNA-binding domain"/>
    <property type="match status" value="1"/>
</dbReference>
<evidence type="ECO:0000313" key="19">
    <source>
        <dbReference type="Proteomes" id="UP000034072"/>
    </source>
</evidence>
<feature type="binding site" evidence="14">
    <location>
        <begin position="389"/>
        <end position="396"/>
    </location>
    <ligand>
        <name>ATP</name>
        <dbReference type="ChEBI" id="CHEBI:30616"/>
    </ligand>
</feature>
<keyword evidence="8 14" id="KW-0067">ATP-binding</keyword>
<feature type="transmembrane region" description="Helical" evidence="16">
    <location>
        <begin position="97"/>
        <end position="119"/>
    </location>
</feature>
<keyword evidence="3" id="KW-1003">Cell membrane</keyword>
<proteinExistence type="inferred from homology"/>
<sequence length="738" mass="80168">MGRPKKNKEVIKSRPEKGRLEGPSRFDIGQETKNSIWGILSFILAVVSVLSFIGRAGQGGALFDSFARSLFGWGFFIIPVALVLLGVAFIKSISRKIYFSAVFGTILFTLATLAIFFIFGEGSFNVRVTQGGYLGIILGLPLLKSVGFVASAIILVALILISVLVSLDVSITGLFYKNEVDEEVDEKKERLTDNVVVKRNNEVVEDKKPMQEARPVARPVKAEITDKEFVIKNMKPGNWALPPTTFLQEDQDSPATGDINASAMIIKRTLGNFGIDVEMGEVSIGPTVTQYTMRPAVGVKLSKITTLNPDLSLALAAHPLRIEAPIPGKALVGIEVPNKKVALVGLKNMFEEEDFLKSKNFLPLALGRDVSGGAVFAGLDKMPHLLIAGATGTGKSVAINSILLSMLYKHSPDVLKMILVDPKRVELSLYNDIPHLITPVITDNKKVLGALRWAVTEMERRYETLQKMGSRDLFSYNAKMTEKSEPLMPFIVIVIDELADLMASYGRDVEAAIVRLAQMSRAVGIHLIVSTQRPSVEVITGLIKANITSRIGLQVASQVDSRTILDMGGAEKLLGRGDMLFLSGDTSKPRRLQGPMVTEKEVKDVVKFWKTQAEKMEVTEEAGLTIDFEAKSSSGGGGFGGDGGNEEDDMYEEAKETVIQAGKASASLLQRRLRVGYARAARLLDILEDKGIIGPGDGAKPREVYVKPEGMAVSGPMAYGESGINADTPEAERQEDPV</sequence>
<feature type="region of interest" description="Disordered" evidence="15">
    <location>
        <begin position="716"/>
        <end position="738"/>
    </location>
</feature>
<dbReference type="PROSITE" id="PS50901">
    <property type="entry name" value="FTSK"/>
    <property type="match status" value="1"/>
</dbReference>
<dbReference type="AlphaFoldDB" id="A0A0G0QUD8"/>
<dbReference type="Pfam" id="PF17854">
    <property type="entry name" value="FtsK_alpha"/>
    <property type="match status" value="1"/>
</dbReference>
<evidence type="ECO:0000259" key="17">
    <source>
        <dbReference type="PROSITE" id="PS50901"/>
    </source>
</evidence>
<accession>A0A0G0QUD8</accession>
<evidence type="ECO:0000256" key="9">
    <source>
        <dbReference type="ARBA" id="ARBA00022989"/>
    </source>
</evidence>
<dbReference type="InterPro" id="IPR027417">
    <property type="entry name" value="P-loop_NTPase"/>
</dbReference>
<comment type="subcellular location">
    <subcellularLocation>
        <location evidence="1">Cell membrane</location>
        <topology evidence="1">Multi-pass membrane protein</topology>
    </subcellularLocation>
</comment>
<evidence type="ECO:0000256" key="11">
    <source>
        <dbReference type="ARBA" id="ARBA00023136"/>
    </source>
</evidence>
<evidence type="ECO:0000256" key="15">
    <source>
        <dbReference type="SAM" id="MobiDB-lite"/>
    </source>
</evidence>
<dbReference type="GO" id="GO:0005886">
    <property type="term" value="C:plasma membrane"/>
    <property type="evidence" value="ECO:0007669"/>
    <property type="project" value="UniProtKB-SubCell"/>
</dbReference>
<evidence type="ECO:0000256" key="16">
    <source>
        <dbReference type="SAM" id="Phobius"/>
    </source>
</evidence>
<dbReference type="GO" id="GO:0007059">
    <property type="term" value="P:chromosome segregation"/>
    <property type="evidence" value="ECO:0007669"/>
    <property type="project" value="UniProtKB-KW"/>
</dbReference>
<dbReference type="Pfam" id="PF13491">
    <property type="entry name" value="FtsK_4TM"/>
    <property type="match status" value="1"/>
</dbReference>
<dbReference type="SMART" id="SM00843">
    <property type="entry name" value="Ftsk_gamma"/>
    <property type="match status" value="1"/>
</dbReference>
<evidence type="ECO:0000256" key="14">
    <source>
        <dbReference type="PROSITE-ProRule" id="PRU00289"/>
    </source>
</evidence>
<keyword evidence="9 16" id="KW-1133">Transmembrane helix</keyword>
<comment type="caution">
    <text evidence="18">The sequence shown here is derived from an EMBL/GenBank/DDBJ whole genome shotgun (WGS) entry which is preliminary data.</text>
</comment>
<organism evidence="18 19">
    <name type="scientific">Candidatus Yanofskybacteria bacterium GW2011_GWE2_40_11</name>
    <dbReference type="NCBI Taxonomy" id="1619033"/>
    <lineage>
        <taxon>Bacteria</taxon>
        <taxon>Candidatus Yanofskyibacteriota</taxon>
    </lineage>
</organism>
<evidence type="ECO:0000256" key="4">
    <source>
        <dbReference type="ARBA" id="ARBA00022618"/>
    </source>
</evidence>
<keyword evidence="5 16" id="KW-0812">Transmembrane</keyword>
<dbReference type="GO" id="GO:0051301">
    <property type="term" value="P:cell division"/>
    <property type="evidence" value="ECO:0007669"/>
    <property type="project" value="UniProtKB-KW"/>
</dbReference>
<dbReference type="GO" id="GO:0003677">
    <property type="term" value="F:DNA binding"/>
    <property type="evidence" value="ECO:0007669"/>
    <property type="project" value="UniProtKB-KW"/>
</dbReference>
<evidence type="ECO:0000313" key="18">
    <source>
        <dbReference type="EMBL" id="KKR40971.1"/>
    </source>
</evidence>
<dbReference type="Gene3D" id="1.10.10.10">
    <property type="entry name" value="Winged helix-like DNA-binding domain superfamily/Winged helix DNA-binding domain"/>
    <property type="match status" value="1"/>
</dbReference>